<keyword evidence="2" id="KW-1185">Reference proteome</keyword>
<dbReference type="RefSeq" id="WP_053057427.1">
    <property type="nucleotide sequence ID" value="NZ_CP043476.1"/>
</dbReference>
<name>A0A2S7EMS6_9XANT</name>
<dbReference type="Proteomes" id="UP000238261">
    <property type="component" value="Unassembled WGS sequence"/>
</dbReference>
<accession>A0A2S7EMS6</accession>
<evidence type="ECO:0008006" key="3">
    <source>
        <dbReference type="Google" id="ProtNLM"/>
    </source>
</evidence>
<organism evidence="1 2">
    <name type="scientific">Xanthomonas hyacinthi</name>
    <dbReference type="NCBI Taxonomy" id="56455"/>
    <lineage>
        <taxon>Bacteria</taxon>
        <taxon>Pseudomonadati</taxon>
        <taxon>Pseudomonadota</taxon>
        <taxon>Gammaproteobacteria</taxon>
        <taxon>Lysobacterales</taxon>
        <taxon>Lysobacteraceae</taxon>
        <taxon>Xanthomonas</taxon>
    </lineage>
</organism>
<evidence type="ECO:0000313" key="1">
    <source>
        <dbReference type="EMBL" id="PPU91974.1"/>
    </source>
</evidence>
<comment type="caution">
    <text evidence="1">The sequence shown here is derived from an EMBL/GenBank/DDBJ whole genome shotgun (WGS) entry which is preliminary data.</text>
</comment>
<sequence>MQGLRRLHQVMRPAGDYKAHFQLTHNGIDFDCLFLVDVTPYEFVLAAIGHPDVALLLPVQRGYYIEPDFGDDYKPLARLFNNGAGAFQPFNPAQFLREIDRAIPGHYRQPTPAKIIQTYRHHVEHGDRPYFIGWRDNDLRGEKVSDENLVKTERCFGPAFRKLCERTNQSSCWTHIAAREKAFFAPPTKR</sequence>
<dbReference type="AlphaFoldDB" id="A0A2S7EMS6"/>
<evidence type="ECO:0000313" key="2">
    <source>
        <dbReference type="Proteomes" id="UP000238261"/>
    </source>
</evidence>
<reference evidence="2" key="1">
    <citation type="submission" date="2016-08" db="EMBL/GenBank/DDBJ databases">
        <authorList>
            <person name="Merda D."/>
            <person name="Briand M."/>
            <person name="Taghouti G."/>
            <person name="Carrere S."/>
            <person name="Gouzy J."/>
            <person name="Portier P."/>
            <person name="Jacques M.-A."/>
            <person name="Fischer-Le Saux M."/>
        </authorList>
    </citation>
    <scope>NUCLEOTIDE SEQUENCE [LARGE SCALE GENOMIC DNA]</scope>
    <source>
        <strain evidence="2">CFBP1156</strain>
    </source>
</reference>
<proteinExistence type="predicted"/>
<protein>
    <recommendedName>
        <fullName evidence="3">Rloe protein</fullName>
    </recommendedName>
</protein>
<dbReference type="InterPro" id="IPR046100">
    <property type="entry name" value="DUF6037"/>
</dbReference>
<dbReference type="Pfam" id="PF19503">
    <property type="entry name" value="DUF6037"/>
    <property type="match status" value="1"/>
</dbReference>
<dbReference type="EMBL" id="MDEG01000066">
    <property type="protein sequence ID" value="PPU91974.1"/>
    <property type="molecule type" value="Genomic_DNA"/>
</dbReference>
<gene>
    <name evidence="1" type="ORF">XhyaCFBP1156_21165</name>
</gene>